<evidence type="ECO:0000313" key="3">
    <source>
        <dbReference type="Proteomes" id="UP000323632"/>
    </source>
</evidence>
<dbReference type="AlphaFoldDB" id="A0A5M6CRI6"/>
<reference evidence="2 3" key="1">
    <citation type="submission" date="2019-09" db="EMBL/GenBank/DDBJ databases">
        <title>Genome sequence and assembly of Taibaiella sp.</title>
        <authorList>
            <person name="Chhetri G."/>
        </authorList>
    </citation>
    <scope>NUCLEOTIDE SEQUENCE [LARGE SCALE GENOMIC DNA]</scope>
    <source>
        <strain evidence="2 3">KVB11</strain>
    </source>
</reference>
<sequence length="83" mass="9339">MKKRFTSFLFALSAMVLLFATSCTREYTCQCKFTYTGAPGLPEGEVREYKIKDTKSGAESKCQGDSGEYDRDGIHTVEECDLF</sequence>
<dbReference type="Proteomes" id="UP000323632">
    <property type="component" value="Unassembled WGS sequence"/>
</dbReference>
<dbReference type="RefSeq" id="WP_150031557.1">
    <property type="nucleotide sequence ID" value="NZ_VWSH01000001.1"/>
</dbReference>
<dbReference type="EMBL" id="VWSH01000001">
    <property type="protein sequence ID" value="KAA5536980.1"/>
    <property type="molecule type" value="Genomic_DNA"/>
</dbReference>
<protein>
    <submittedName>
        <fullName evidence="2">Uncharacterized protein</fullName>
    </submittedName>
</protein>
<gene>
    <name evidence="2" type="ORF">F0919_04735</name>
</gene>
<name>A0A5M6CRI6_9BACT</name>
<feature type="signal peptide" evidence="1">
    <location>
        <begin position="1"/>
        <end position="20"/>
    </location>
</feature>
<comment type="caution">
    <text evidence="2">The sequence shown here is derived from an EMBL/GenBank/DDBJ whole genome shotgun (WGS) entry which is preliminary data.</text>
</comment>
<keyword evidence="3" id="KW-1185">Reference proteome</keyword>
<dbReference type="PROSITE" id="PS51257">
    <property type="entry name" value="PROKAR_LIPOPROTEIN"/>
    <property type="match status" value="1"/>
</dbReference>
<feature type="chain" id="PRO_5024313522" evidence="1">
    <location>
        <begin position="21"/>
        <end position="83"/>
    </location>
</feature>
<evidence type="ECO:0000256" key="1">
    <source>
        <dbReference type="SAM" id="SignalP"/>
    </source>
</evidence>
<evidence type="ECO:0000313" key="2">
    <source>
        <dbReference type="EMBL" id="KAA5536980.1"/>
    </source>
</evidence>
<proteinExistence type="predicted"/>
<organism evidence="2 3">
    <name type="scientific">Taibaiella lutea</name>
    <dbReference type="NCBI Taxonomy" id="2608001"/>
    <lineage>
        <taxon>Bacteria</taxon>
        <taxon>Pseudomonadati</taxon>
        <taxon>Bacteroidota</taxon>
        <taxon>Chitinophagia</taxon>
        <taxon>Chitinophagales</taxon>
        <taxon>Chitinophagaceae</taxon>
        <taxon>Taibaiella</taxon>
    </lineage>
</organism>
<accession>A0A5M6CRI6</accession>
<keyword evidence="1" id="KW-0732">Signal</keyword>